<protein>
    <submittedName>
        <fullName evidence="2">HNH endonuclease</fullName>
    </submittedName>
</protein>
<keyword evidence="2" id="KW-0255">Endonuclease</keyword>
<evidence type="ECO:0000313" key="2">
    <source>
        <dbReference type="EMBL" id="MBO0358829.1"/>
    </source>
</evidence>
<dbReference type="InterPro" id="IPR032869">
    <property type="entry name" value="WHH_dom_containing"/>
</dbReference>
<evidence type="ECO:0000313" key="3">
    <source>
        <dbReference type="Proteomes" id="UP000664144"/>
    </source>
</evidence>
<keyword evidence="2" id="KW-0378">Hydrolase</keyword>
<evidence type="ECO:0000256" key="1">
    <source>
        <dbReference type="SAM" id="MobiDB-lite"/>
    </source>
</evidence>
<keyword evidence="3" id="KW-1185">Reference proteome</keyword>
<comment type="caution">
    <text evidence="2">The sequence shown here is derived from an EMBL/GenBank/DDBJ whole genome shotgun (WGS) entry which is preliminary data.</text>
</comment>
<dbReference type="AlphaFoldDB" id="A0A939EVZ8"/>
<dbReference type="Pfam" id="PF14414">
    <property type="entry name" value="WHH"/>
    <property type="match status" value="1"/>
</dbReference>
<sequence length="219" mass="24610">METDVHFSAAAIDLNGARLENHTRLWWEKDPITRFNALTQPAALLPSPGLRVVPLAPLPAAAVAPPVVAFKPPKTALDPTRKPPYAPTIAKWYRKGGMIEQLNNGDWKYTDWEHNSVVYEGEFPNFGPHERQQVDIPDMQGNCTTDYIAANRLAPKGKILKNNTWHHHQNLRTMQEVPEEVHARFTHFGARSIIKAQNSSQLRASKTSKPSKINRKGDA</sequence>
<proteinExistence type="predicted"/>
<gene>
    <name evidence="2" type="ORF">J0X19_12805</name>
</gene>
<name>A0A939EVZ8_9BACT</name>
<organism evidence="2 3">
    <name type="scientific">Hymenobacter telluris</name>
    <dbReference type="NCBI Taxonomy" id="2816474"/>
    <lineage>
        <taxon>Bacteria</taxon>
        <taxon>Pseudomonadati</taxon>
        <taxon>Bacteroidota</taxon>
        <taxon>Cytophagia</taxon>
        <taxon>Cytophagales</taxon>
        <taxon>Hymenobacteraceae</taxon>
        <taxon>Hymenobacter</taxon>
    </lineage>
</organism>
<feature type="compositionally biased region" description="Polar residues" evidence="1">
    <location>
        <begin position="196"/>
        <end position="211"/>
    </location>
</feature>
<dbReference type="Proteomes" id="UP000664144">
    <property type="component" value="Unassembled WGS sequence"/>
</dbReference>
<reference evidence="2" key="1">
    <citation type="submission" date="2021-03" db="EMBL/GenBank/DDBJ databases">
        <authorList>
            <person name="Kim M.K."/>
        </authorList>
    </citation>
    <scope>NUCLEOTIDE SEQUENCE</scope>
    <source>
        <strain evidence="2">BT186</strain>
    </source>
</reference>
<accession>A0A939EVZ8</accession>
<keyword evidence="2" id="KW-0540">Nuclease</keyword>
<dbReference type="RefSeq" id="WP_206984753.1">
    <property type="nucleotide sequence ID" value="NZ_JAFLQZ010000007.1"/>
</dbReference>
<feature type="region of interest" description="Disordered" evidence="1">
    <location>
        <begin position="196"/>
        <end position="219"/>
    </location>
</feature>
<dbReference type="EMBL" id="JAFLQZ010000007">
    <property type="protein sequence ID" value="MBO0358829.1"/>
    <property type="molecule type" value="Genomic_DNA"/>
</dbReference>
<dbReference type="GO" id="GO:0004519">
    <property type="term" value="F:endonuclease activity"/>
    <property type="evidence" value="ECO:0007669"/>
    <property type="project" value="UniProtKB-KW"/>
</dbReference>